<sequence length="362" mass="38237">MQTGRATVLVEPNRIETWNVPIVDPEPGGALVRLVVGGVCGSDVHLLSGEAGVMPFPIILGHEGIGRIEKLGGIDKDYAGVPVKPGDLVYWSPIAACHRCYSCNVLDETPCDNSRFFEDAKKPNWGSYADFAWLPNGLAFFKLPDGSDPLAVAALGCALPTVLRGFDRCGPVRVGETVVVQGAGPVGLSAVLVAAQAGARDVIVVDGVDQRLDVARSLGATATISLKDNPEERRRKIYDLTGPAGPTLVVEAAGVLPAFPEGVDLTGIHGRYIILGLWGAIGTQPISPRDMTTKNLTIAGATFPKPKHYYLAMHLAAQLQEKVPLAGLVSHRFAIEDAPKALEAVRKGQVVKAVIDPELAPA</sequence>
<accession>A0A1S1H838</accession>
<dbReference type="CDD" id="cd08231">
    <property type="entry name" value="MDR_TM0436_like"/>
    <property type="match status" value="1"/>
</dbReference>
<evidence type="ECO:0000256" key="1">
    <source>
        <dbReference type="ARBA" id="ARBA00023002"/>
    </source>
</evidence>
<gene>
    <name evidence="4" type="primary">camD</name>
    <name evidence="4" type="ORF">BHE75_00228</name>
</gene>
<dbReference type="InterPro" id="IPR013154">
    <property type="entry name" value="ADH-like_N"/>
</dbReference>
<dbReference type="GO" id="GO:0018452">
    <property type="term" value="F:5-exo-hydroxycamphor dehydrogenase activity"/>
    <property type="evidence" value="ECO:0007669"/>
    <property type="project" value="UniProtKB-EC"/>
</dbReference>
<reference evidence="4 5" key="1">
    <citation type="submission" date="2016-09" db="EMBL/GenBank/DDBJ databases">
        <title>Metabolic pathway, cell adaptation mechanisms and a novel monoxygenase revealed through proteogenomic-transcription analysis of a Sphingomonas haloaromaticamans strain degrading the fungicide ortho-phenylphenol.</title>
        <authorList>
            <person name="Perruchon C."/>
            <person name="Papadopoulou E.S."/>
            <person name="Rousidou C."/>
            <person name="Vasileiadis S."/>
            <person name="Tanou G."/>
            <person name="Amoutzias G."/>
            <person name="Molassiotis A."/>
            <person name="Karpouzas D.G."/>
        </authorList>
    </citation>
    <scope>NUCLEOTIDE SEQUENCE [LARGE SCALE GENOMIC DNA]</scope>
    <source>
        <strain evidence="4 5">P3</strain>
    </source>
</reference>
<keyword evidence="1 4" id="KW-0560">Oxidoreductase</keyword>
<dbReference type="PANTHER" id="PTHR43401:SF1">
    <property type="entry name" value="ENOYL REDUCTASE (ER) DOMAIN-CONTAINING PROTEIN"/>
    <property type="match status" value="1"/>
</dbReference>
<dbReference type="RefSeq" id="WP_070931819.1">
    <property type="nucleotide sequence ID" value="NZ_MIPT01000001.1"/>
</dbReference>
<dbReference type="InterPro" id="IPR036291">
    <property type="entry name" value="NAD(P)-bd_dom_sf"/>
</dbReference>
<evidence type="ECO:0000259" key="2">
    <source>
        <dbReference type="Pfam" id="PF00107"/>
    </source>
</evidence>
<evidence type="ECO:0000313" key="5">
    <source>
        <dbReference type="Proteomes" id="UP000179467"/>
    </source>
</evidence>
<dbReference type="EC" id="1.1.1.327" evidence="4"/>
<name>A0A1S1H838_9SPHN</name>
<evidence type="ECO:0000313" key="4">
    <source>
        <dbReference type="EMBL" id="OHT18257.1"/>
    </source>
</evidence>
<feature type="domain" description="Alcohol dehydrogenase-like N-terminal" evidence="3">
    <location>
        <begin position="27"/>
        <end position="144"/>
    </location>
</feature>
<dbReference type="InterPro" id="IPR050129">
    <property type="entry name" value="Zn_alcohol_dh"/>
</dbReference>
<proteinExistence type="predicted"/>
<dbReference type="Pfam" id="PF08240">
    <property type="entry name" value="ADH_N"/>
    <property type="match status" value="1"/>
</dbReference>
<dbReference type="InterPro" id="IPR013149">
    <property type="entry name" value="ADH-like_C"/>
</dbReference>
<organism evidence="4 5">
    <name type="scientific">Edaphosphingomonas haloaromaticamans</name>
    <dbReference type="NCBI Taxonomy" id="653954"/>
    <lineage>
        <taxon>Bacteria</taxon>
        <taxon>Pseudomonadati</taxon>
        <taxon>Pseudomonadota</taxon>
        <taxon>Alphaproteobacteria</taxon>
        <taxon>Sphingomonadales</taxon>
        <taxon>Rhizorhabdaceae</taxon>
        <taxon>Edaphosphingomonas</taxon>
    </lineage>
</organism>
<dbReference type="Gene3D" id="3.90.180.10">
    <property type="entry name" value="Medium-chain alcohol dehydrogenases, catalytic domain"/>
    <property type="match status" value="1"/>
</dbReference>
<dbReference type="OrthoDB" id="4190732at2"/>
<comment type="caution">
    <text evidence="4">The sequence shown here is derived from an EMBL/GenBank/DDBJ whole genome shotgun (WGS) entry which is preliminary data.</text>
</comment>
<evidence type="ECO:0000259" key="3">
    <source>
        <dbReference type="Pfam" id="PF08240"/>
    </source>
</evidence>
<feature type="domain" description="Alcohol dehydrogenase-like C-terminal" evidence="2">
    <location>
        <begin position="185"/>
        <end position="317"/>
    </location>
</feature>
<dbReference type="InterPro" id="IPR011032">
    <property type="entry name" value="GroES-like_sf"/>
</dbReference>
<protein>
    <submittedName>
        <fullName evidence="4">5-exo-hydroxycamphor dehydrogenase</fullName>
        <ecNumber evidence="4">1.1.1.327</ecNumber>
    </submittedName>
</protein>
<keyword evidence="5" id="KW-1185">Reference proteome</keyword>
<dbReference type="Proteomes" id="UP000179467">
    <property type="component" value="Unassembled WGS sequence"/>
</dbReference>
<dbReference type="AlphaFoldDB" id="A0A1S1H838"/>
<dbReference type="EMBL" id="MIPT01000001">
    <property type="protein sequence ID" value="OHT18257.1"/>
    <property type="molecule type" value="Genomic_DNA"/>
</dbReference>
<dbReference type="Pfam" id="PF00107">
    <property type="entry name" value="ADH_zinc_N"/>
    <property type="match status" value="1"/>
</dbReference>
<dbReference type="PANTHER" id="PTHR43401">
    <property type="entry name" value="L-THREONINE 3-DEHYDROGENASE"/>
    <property type="match status" value="1"/>
</dbReference>
<dbReference type="SUPFAM" id="SSF51735">
    <property type="entry name" value="NAD(P)-binding Rossmann-fold domains"/>
    <property type="match status" value="1"/>
</dbReference>
<dbReference type="SUPFAM" id="SSF50129">
    <property type="entry name" value="GroES-like"/>
    <property type="match status" value="1"/>
</dbReference>
<dbReference type="Gene3D" id="3.40.50.720">
    <property type="entry name" value="NAD(P)-binding Rossmann-like Domain"/>
    <property type="match status" value="1"/>
</dbReference>